<feature type="transmembrane region" description="Helical" evidence="7">
    <location>
        <begin position="237"/>
        <end position="257"/>
    </location>
</feature>
<gene>
    <name evidence="7" type="primary">tatC</name>
    <name evidence="9" type="ORF">HEB94_007442</name>
</gene>
<dbReference type="GO" id="GO:0009977">
    <property type="term" value="F:proton motive force dependent protein transmembrane transporter activity"/>
    <property type="evidence" value="ECO:0007669"/>
    <property type="project" value="TreeGrafter"/>
</dbReference>
<keyword evidence="3 7" id="KW-0653">Protein transport</keyword>
<dbReference type="GO" id="GO:0033281">
    <property type="term" value="C:TAT protein transport complex"/>
    <property type="evidence" value="ECO:0007669"/>
    <property type="project" value="UniProtKB-UniRule"/>
</dbReference>
<dbReference type="GO" id="GO:0043953">
    <property type="term" value="P:protein transport by the Tat complex"/>
    <property type="evidence" value="ECO:0007669"/>
    <property type="project" value="UniProtKB-UniRule"/>
</dbReference>
<dbReference type="GO" id="GO:0065002">
    <property type="term" value="P:intracellular protein transmembrane transport"/>
    <property type="evidence" value="ECO:0007669"/>
    <property type="project" value="TreeGrafter"/>
</dbReference>
<dbReference type="PANTHER" id="PTHR30371:SF0">
    <property type="entry name" value="SEC-INDEPENDENT PROTEIN TRANSLOCASE PROTEIN TATC, CHLOROPLASTIC-RELATED"/>
    <property type="match status" value="1"/>
</dbReference>
<keyword evidence="4 7" id="KW-1133">Transmembrane helix</keyword>
<dbReference type="EMBL" id="JADBEM010000001">
    <property type="protein sequence ID" value="MBE1610594.1"/>
    <property type="molecule type" value="Genomic_DNA"/>
</dbReference>
<evidence type="ECO:0000256" key="7">
    <source>
        <dbReference type="HAMAP-Rule" id="MF_00902"/>
    </source>
</evidence>
<evidence type="ECO:0000256" key="6">
    <source>
        <dbReference type="ARBA" id="ARBA00023136"/>
    </source>
</evidence>
<dbReference type="InterPro" id="IPR002033">
    <property type="entry name" value="TatC"/>
</dbReference>
<feature type="transmembrane region" description="Helical" evidence="7">
    <location>
        <begin position="215"/>
        <end position="231"/>
    </location>
</feature>
<dbReference type="PANTHER" id="PTHR30371">
    <property type="entry name" value="SEC-INDEPENDENT PROTEIN TRANSLOCASE PROTEIN TATC"/>
    <property type="match status" value="1"/>
</dbReference>
<keyword evidence="7" id="KW-1003">Cell membrane</keyword>
<keyword evidence="6 7" id="KW-0472">Membrane</keyword>
<dbReference type="PRINTS" id="PR01840">
    <property type="entry name" value="TATCFAMILY"/>
</dbReference>
<evidence type="ECO:0000256" key="2">
    <source>
        <dbReference type="ARBA" id="ARBA00022692"/>
    </source>
</evidence>
<dbReference type="Pfam" id="PF00902">
    <property type="entry name" value="TatC"/>
    <property type="match status" value="1"/>
</dbReference>
<name>A0A927RD41_9ACTN</name>
<comment type="similarity">
    <text evidence="7">Belongs to the TatC family.</text>
</comment>
<evidence type="ECO:0000256" key="1">
    <source>
        <dbReference type="ARBA" id="ARBA00004141"/>
    </source>
</evidence>
<keyword evidence="10" id="KW-1185">Reference proteome</keyword>
<evidence type="ECO:0000256" key="8">
    <source>
        <dbReference type="SAM" id="MobiDB-lite"/>
    </source>
</evidence>
<dbReference type="PROSITE" id="PS01218">
    <property type="entry name" value="TATC"/>
    <property type="match status" value="1"/>
</dbReference>
<feature type="transmembrane region" description="Helical" evidence="7">
    <location>
        <begin position="180"/>
        <end position="203"/>
    </location>
</feature>
<dbReference type="InterPro" id="IPR019820">
    <property type="entry name" value="Sec-indep_translocase_CS"/>
</dbReference>
<protein>
    <recommendedName>
        <fullName evidence="7">Sec-independent protein translocase protein TatC</fullName>
    </recommendedName>
</protein>
<feature type="transmembrane region" description="Helical" evidence="7">
    <location>
        <begin position="100"/>
        <end position="120"/>
    </location>
</feature>
<dbReference type="AlphaFoldDB" id="A0A927RD41"/>
<dbReference type="Proteomes" id="UP000638648">
    <property type="component" value="Unassembled WGS sequence"/>
</dbReference>
<keyword evidence="5 7" id="KW-0811">Translocation</keyword>
<feature type="transmembrane region" description="Helical" evidence="7">
    <location>
        <begin position="37"/>
        <end position="55"/>
    </location>
</feature>
<comment type="subcellular location">
    <subcellularLocation>
        <location evidence="7">Cell membrane</location>
        <topology evidence="7">Multi-pass membrane protein</topology>
    </subcellularLocation>
    <subcellularLocation>
        <location evidence="1">Membrane</location>
        <topology evidence="1">Multi-pass membrane protein</topology>
    </subcellularLocation>
</comment>
<sequence length="287" mass="31881">MSLSLGRMKVRRTPKPPPDPEGRMALVEHLRELRSRLFKAVGAMVIGGILGWIFYSQLFDLLKHPLDDAIANLNAKRALDAKLTFNNVAGPLMMQLKVSLIAGLVLSSPVWLYQLWAFIVPGLHRNERKWTMVFMGSAAPLFIGGILVGYLALPKGLNVLIDFTPIGVANYASVDVYLSFVLRLLLVFGVAFEIPVFVVLLNLVGILSVARLSRMRAWIIFGIFVFAAIATPSTDPITMLLLAAPMTVLFLLSELIARFTERRRRARLIAQGIDLDDIERAGRLDDD</sequence>
<keyword evidence="2 7" id="KW-0812">Transmembrane</keyword>
<dbReference type="NCBIfam" id="TIGR00945">
    <property type="entry name" value="tatC"/>
    <property type="match status" value="1"/>
</dbReference>
<evidence type="ECO:0000256" key="4">
    <source>
        <dbReference type="ARBA" id="ARBA00022989"/>
    </source>
</evidence>
<dbReference type="RefSeq" id="WP_337918140.1">
    <property type="nucleotide sequence ID" value="NZ_BAABJL010000095.1"/>
</dbReference>
<reference evidence="9" key="1">
    <citation type="submission" date="2020-10" db="EMBL/GenBank/DDBJ databases">
        <title>Sequencing the genomes of 1000 actinobacteria strains.</title>
        <authorList>
            <person name="Klenk H.-P."/>
        </authorList>
    </citation>
    <scope>NUCLEOTIDE SEQUENCE</scope>
    <source>
        <strain evidence="9">DSM 45354</strain>
    </source>
</reference>
<evidence type="ECO:0000256" key="5">
    <source>
        <dbReference type="ARBA" id="ARBA00023010"/>
    </source>
</evidence>
<comment type="function">
    <text evidence="7">Part of the twin-arginine translocation (Tat) system that transports large folded proteins containing a characteristic twin-arginine motif in their signal peptide across membranes. Together with TatB, TatC is part of a receptor directly interacting with Tat signal peptides.</text>
</comment>
<proteinExistence type="inferred from homology"/>
<evidence type="ECO:0000256" key="3">
    <source>
        <dbReference type="ARBA" id="ARBA00022927"/>
    </source>
</evidence>
<comment type="caution">
    <text evidence="9">The sequence shown here is derived from an EMBL/GenBank/DDBJ whole genome shotgun (WGS) entry which is preliminary data.</text>
</comment>
<evidence type="ECO:0000313" key="10">
    <source>
        <dbReference type="Proteomes" id="UP000638648"/>
    </source>
</evidence>
<feature type="region of interest" description="Disordered" evidence="8">
    <location>
        <begin position="1"/>
        <end position="22"/>
    </location>
</feature>
<organism evidence="9 10">
    <name type="scientific">Actinopolymorpha pittospori</name>
    <dbReference type="NCBI Taxonomy" id="648752"/>
    <lineage>
        <taxon>Bacteria</taxon>
        <taxon>Bacillati</taxon>
        <taxon>Actinomycetota</taxon>
        <taxon>Actinomycetes</taxon>
        <taxon>Propionibacteriales</taxon>
        <taxon>Actinopolymorphaceae</taxon>
        <taxon>Actinopolymorpha</taxon>
    </lineage>
</organism>
<comment type="subunit">
    <text evidence="7">The Tat system comprises two distinct complexes: a TatABC complex, containing multiple copies of TatA, TatB and TatC subunits, and a separate TatA complex, containing only TatA subunits. Substrates initially bind to the TatABC complex, which probably triggers association of the separate TatA complex to form the active translocon.</text>
</comment>
<accession>A0A927RD41</accession>
<dbReference type="HAMAP" id="MF_00902">
    <property type="entry name" value="TatC"/>
    <property type="match status" value="1"/>
</dbReference>
<feature type="transmembrane region" description="Helical" evidence="7">
    <location>
        <begin position="132"/>
        <end position="153"/>
    </location>
</feature>
<keyword evidence="7" id="KW-0813">Transport</keyword>
<evidence type="ECO:0000313" key="9">
    <source>
        <dbReference type="EMBL" id="MBE1610594.1"/>
    </source>
</evidence>